<dbReference type="SUPFAM" id="SSF54427">
    <property type="entry name" value="NTF2-like"/>
    <property type="match status" value="1"/>
</dbReference>
<proteinExistence type="predicted"/>
<dbReference type="OrthoDB" id="4153705at2"/>
<sequence length="134" mass="14521">MDTVAALYRRWLCDLWHGDFSAAEEIFAPGIVGHWPAFDVHGPQGMVGQVRQSYDYFEDIKVTLDVGPVVGDALVAAHWTFHGTYRGGIPGATAPAGTRVSFAGQDIFRVADGRFTEYWVVSDGLGMMTALGAV</sequence>
<dbReference type="Proteomes" id="UP000287830">
    <property type="component" value="Unassembled WGS sequence"/>
</dbReference>
<dbReference type="InterPro" id="IPR009959">
    <property type="entry name" value="Cyclase_SnoaL-like"/>
</dbReference>
<dbReference type="GO" id="GO:0030638">
    <property type="term" value="P:polyketide metabolic process"/>
    <property type="evidence" value="ECO:0007669"/>
    <property type="project" value="InterPro"/>
</dbReference>
<dbReference type="InterPro" id="IPR032710">
    <property type="entry name" value="NTF2-like_dom_sf"/>
</dbReference>
<reference evidence="1 2" key="1">
    <citation type="submission" date="2018-11" db="EMBL/GenBank/DDBJ databases">
        <title>Whole genome sequence of Streptomyces chrestomyceticus NBRC 13444(T).</title>
        <authorList>
            <person name="Komaki H."/>
            <person name="Tamura T."/>
        </authorList>
    </citation>
    <scope>NUCLEOTIDE SEQUENCE [LARGE SCALE GENOMIC DNA]</scope>
    <source>
        <strain evidence="1 2">NBRC 13444</strain>
    </source>
</reference>
<dbReference type="Pfam" id="PF07366">
    <property type="entry name" value="SnoaL"/>
    <property type="match status" value="1"/>
</dbReference>
<dbReference type="GeneID" id="95619243"/>
<dbReference type="AlphaFoldDB" id="A0A7U9KND2"/>
<name>A0A7U9KND2_9ACTN</name>
<comment type="caution">
    <text evidence="1">The sequence shown here is derived from an EMBL/GenBank/DDBJ whole genome shotgun (WGS) entry which is preliminary data.</text>
</comment>
<accession>A0A7U9KND2</accession>
<gene>
    <name evidence="1" type="ORF">OEIGOIKO_00147</name>
</gene>
<evidence type="ECO:0000313" key="2">
    <source>
        <dbReference type="Proteomes" id="UP000287830"/>
    </source>
</evidence>
<organism evidence="1 2">
    <name type="scientific">Streptomyces chrestomyceticus JCM 4735</name>
    <dbReference type="NCBI Taxonomy" id="1306181"/>
    <lineage>
        <taxon>Bacteria</taxon>
        <taxon>Bacillati</taxon>
        <taxon>Actinomycetota</taxon>
        <taxon>Actinomycetes</taxon>
        <taxon>Kitasatosporales</taxon>
        <taxon>Streptomycetaceae</taxon>
        <taxon>Streptomyces</taxon>
    </lineage>
</organism>
<evidence type="ECO:0000313" key="1">
    <source>
        <dbReference type="EMBL" id="GCD32434.1"/>
    </source>
</evidence>
<protein>
    <recommendedName>
        <fullName evidence="3">Ester cyclase</fullName>
    </recommendedName>
</protein>
<dbReference type="RefSeq" id="WP_125042921.1">
    <property type="nucleotide sequence ID" value="NZ_BHZC01000001.1"/>
</dbReference>
<evidence type="ECO:0008006" key="3">
    <source>
        <dbReference type="Google" id="ProtNLM"/>
    </source>
</evidence>
<dbReference type="EMBL" id="BHZC01000001">
    <property type="protein sequence ID" value="GCD32434.1"/>
    <property type="molecule type" value="Genomic_DNA"/>
</dbReference>
<dbReference type="Gene3D" id="3.10.450.50">
    <property type="match status" value="1"/>
</dbReference>